<accession>A0AAD3H626</accession>
<evidence type="ECO:0000259" key="4">
    <source>
        <dbReference type="Pfam" id="PF13868"/>
    </source>
</evidence>
<evidence type="ECO:0000313" key="5">
    <source>
        <dbReference type="EMBL" id="GFH51274.1"/>
    </source>
</evidence>
<dbReference type="PANTHER" id="PTHR28663:SF1">
    <property type="entry name" value="CILIA- AND FLAGELLA- ASSOCIATED PROTEIN 210"/>
    <property type="match status" value="1"/>
</dbReference>
<feature type="compositionally biased region" description="Basic and acidic residues" evidence="3">
    <location>
        <begin position="1"/>
        <end position="18"/>
    </location>
</feature>
<dbReference type="InterPro" id="IPR039986">
    <property type="entry name" value="CFAP210"/>
</dbReference>
<dbReference type="AlphaFoldDB" id="A0AAD3H626"/>
<evidence type="ECO:0000256" key="1">
    <source>
        <dbReference type="ARBA" id="ARBA00023054"/>
    </source>
</evidence>
<evidence type="ECO:0000256" key="3">
    <source>
        <dbReference type="SAM" id="MobiDB-lite"/>
    </source>
</evidence>
<organism evidence="5 6">
    <name type="scientific">Chaetoceros tenuissimus</name>
    <dbReference type="NCBI Taxonomy" id="426638"/>
    <lineage>
        <taxon>Eukaryota</taxon>
        <taxon>Sar</taxon>
        <taxon>Stramenopiles</taxon>
        <taxon>Ochrophyta</taxon>
        <taxon>Bacillariophyta</taxon>
        <taxon>Coscinodiscophyceae</taxon>
        <taxon>Chaetocerotophycidae</taxon>
        <taxon>Chaetocerotales</taxon>
        <taxon>Chaetocerotaceae</taxon>
        <taxon>Chaetoceros</taxon>
    </lineage>
</organism>
<keyword evidence="6" id="KW-1185">Reference proteome</keyword>
<feature type="coiled-coil region" evidence="2">
    <location>
        <begin position="312"/>
        <end position="341"/>
    </location>
</feature>
<feature type="region of interest" description="Disordered" evidence="3">
    <location>
        <begin position="1"/>
        <end position="36"/>
    </location>
</feature>
<evidence type="ECO:0000313" key="6">
    <source>
        <dbReference type="Proteomes" id="UP001054902"/>
    </source>
</evidence>
<proteinExistence type="predicted"/>
<name>A0AAD3H626_9STRA</name>
<protein>
    <recommendedName>
        <fullName evidence="4">Trichohyalin-plectin-homology domain-containing protein</fullName>
    </recommendedName>
</protein>
<feature type="coiled-coil region" evidence="2">
    <location>
        <begin position="216"/>
        <end position="260"/>
    </location>
</feature>
<feature type="domain" description="Trichohyalin-plectin-homology" evidence="4">
    <location>
        <begin position="99"/>
        <end position="434"/>
    </location>
</feature>
<dbReference type="PANTHER" id="PTHR28663">
    <property type="entry name" value="COILED-COIL DOMAIN-CONTAINING PROTEIN 173"/>
    <property type="match status" value="1"/>
</dbReference>
<comment type="caution">
    <text evidence="5">The sequence shown here is derived from an EMBL/GenBank/DDBJ whole genome shotgun (WGS) entry which is preliminary data.</text>
</comment>
<evidence type="ECO:0000256" key="2">
    <source>
        <dbReference type="SAM" id="Coils"/>
    </source>
</evidence>
<gene>
    <name evidence="5" type="ORF">CTEN210_07750</name>
</gene>
<keyword evidence="1 2" id="KW-0175">Coiled coil</keyword>
<dbReference type="EMBL" id="BLLK01000045">
    <property type="protein sequence ID" value="GFH51274.1"/>
    <property type="molecule type" value="Genomic_DNA"/>
</dbReference>
<dbReference type="Proteomes" id="UP001054902">
    <property type="component" value="Unassembled WGS sequence"/>
</dbReference>
<sequence>MKFISKEDIDRMKKEIAPRESIPTRNPTFDKNLDLKEKSTRRVSGWKNTLESKRKSKLQWKAEVLAREEAKRQEIDKKEAALREKMTNEMLERSKAMKYEENERVKLLRSRQLYTDVIATRQIQMQEKIEQKKKHEAEERIWHQQSMQALQKAAQKEDQDKTLRKQKQIENAIMMEKQLLESKTKANLIKMQRMNEEKAVVKKIEEEFVKGQQAMIEAKKRARQKSKKEMEQLAIDLKTKKQLEHDLEVADEKKRQKEVEKSAFVAKARVELERKHFNERQAARKLLSDKASQELKLRSEREVELFIRDQKAIELKDRKRKEQELQKRLEMEHAIDQSRKEQIAQKEAKRIEDAKNDAIWVNAYHQKCLKELENEKAKAAEKIKQNVAFRRMQEEQVASTRGQQKLFKEKELEDAKKIKTSLKEEDDVFLQFAREEMRRFETLGKKTDLLHKVVAT</sequence>
<reference evidence="5 6" key="1">
    <citation type="journal article" date="2021" name="Sci. Rep.">
        <title>The genome of the diatom Chaetoceros tenuissimus carries an ancient integrated fragment of an extant virus.</title>
        <authorList>
            <person name="Hongo Y."/>
            <person name="Kimura K."/>
            <person name="Takaki Y."/>
            <person name="Yoshida Y."/>
            <person name="Baba S."/>
            <person name="Kobayashi G."/>
            <person name="Nagasaki K."/>
            <person name="Hano T."/>
            <person name="Tomaru Y."/>
        </authorList>
    </citation>
    <scope>NUCLEOTIDE SEQUENCE [LARGE SCALE GENOMIC DNA]</scope>
    <source>
        <strain evidence="5 6">NIES-3715</strain>
    </source>
</reference>
<dbReference type="Pfam" id="PF13868">
    <property type="entry name" value="TPH"/>
    <property type="match status" value="1"/>
</dbReference>
<dbReference type="InterPro" id="IPR043597">
    <property type="entry name" value="TPH_dom"/>
</dbReference>